<accession>A0A426FLH2</accession>
<dbReference type="PANTHER" id="PTHR38038">
    <property type="entry name" value="PENICILLIN-BINDING PROTEIN ACTIVATOR LPOA"/>
    <property type="match status" value="1"/>
</dbReference>
<keyword evidence="3" id="KW-1185">Reference proteome</keyword>
<name>A0A426FLH2_9BURK</name>
<dbReference type="AlphaFoldDB" id="A0A426FLH2"/>
<protein>
    <recommendedName>
        <fullName evidence="4">Leucine-binding protein domain-containing protein</fullName>
    </recommendedName>
</protein>
<evidence type="ECO:0008006" key="4">
    <source>
        <dbReference type="Google" id="ProtNLM"/>
    </source>
</evidence>
<evidence type="ECO:0000256" key="1">
    <source>
        <dbReference type="ARBA" id="ARBA00023136"/>
    </source>
</evidence>
<dbReference type="GO" id="GO:0009252">
    <property type="term" value="P:peptidoglycan biosynthetic process"/>
    <property type="evidence" value="ECO:0007669"/>
    <property type="project" value="TreeGrafter"/>
</dbReference>
<dbReference type="EMBL" id="RRUE01000002">
    <property type="protein sequence ID" value="RRN43671.1"/>
    <property type="molecule type" value="Genomic_DNA"/>
</dbReference>
<reference evidence="2 3" key="1">
    <citation type="submission" date="2018-11" db="EMBL/GenBank/DDBJ databases">
        <title>Genome sequencing of Lautropia sp. KCOM 2505 (= ChDC F240).</title>
        <authorList>
            <person name="Kook J.-K."/>
            <person name="Park S.-N."/>
            <person name="Lim Y.K."/>
        </authorList>
    </citation>
    <scope>NUCLEOTIDE SEQUENCE [LARGE SCALE GENOMIC DNA]</scope>
    <source>
        <strain evidence="2 3">KCOM 2505</strain>
    </source>
</reference>
<dbReference type="GO" id="GO:0031241">
    <property type="term" value="C:periplasmic side of cell outer membrane"/>
    <property type="evidence" value="ECO:0007669"/>
    <property type="project" value="TreeGrafter"/>
</dbReference>
<dbReference type="PANTHER" id="PTHR38038:SF1">
    <property type="entry name" value="PENICILLIN-BINDING PROTEIN ACTIVATOR LPOA"/>
    <property type="match status" value="1"/>
</dbReference>
<dbReference type="Proteomes" id="UP000270261">
    <property type="component" value="Unassembled WGS sequence"/>
</dbReference>
<evidence type="ECO:0000313" key="2">
    <source>
        <dbReference type="EMBL" id="RRN43671.1"/>
    </source>
</evidence>
<comment type="caution">
    <text evidence="2">The sequence shown here is derived from an EMBL/GenBank/DDBJ whole genome shotgun (WGS) entry which is preliminary data.</text>
</comment>
<dbReference type="GO" id="GO:0030234">
    <property type="term" value="F:enzyme regulator activity"/>
    <property type="evidence" value="ECO:0007669"/>
    <property type="project" value="TreeGrafter"/>
</dbReference>
<dbReference type="Pfam" id="PF04348">
    <property type="entry name" value="LppC"/>
    <property type="match status" value="2"/>
</dbReference>
<organism evidence="2 3">
    <name type="scientific">Lautropia dentalis</name>
    <dbReference type="NCBI Taxonomy" id="2490857"/>
    <lineage>
        <taxon>Bacteria</taxon>
        <taxon>Pseudomonadati</taxon>
        <taxon>Pseudomonadota</taxon>
        <taxon>Betaproteobacteria</taxon>
        <taxon>Burkholderiales</taxon>
        <taxon>Burkholderiaceae</taxon>
        <taxon>Lautropia</taxon>
    </lineage>
</organism>
<dbReference type="InterPro" id="IPR006311">
    <property type="entry name" value="TAT_signal"/>
</dbReference>
<dbReference type="InterPro" id="IPR028082">
    <property type="entry name" value="Peripla_BP_I"/>
</dbReference>
<dbReference type="InterPro" id="IPR007443">
    <property type="entry name" value="LpoA"/>
</dbReference>
<sequence>MGVATTYNAAASVGYTGEEPSAEWTVCSPEPAGPANWHEGMMQRRDWMKGTLATAGAVALGTTGWPGLVRAAGVDRIGLLLPKSGKTFGRASQALKAGIETAFRRLPSGYAIDIYETDESPKQLTAAYQGMLRRGTSLVIGPLTRNGTAALAGFGEVPITTLALNQFEGDGSVPWNVLVFSIGAEQEAVQVADLAFQNMRKQASSRKAPRAIIITAANQVGRRAAAVFHGQWLAQGGEADLPIELEESALYKFREVAKKEQGDFYFLSMASHLARPVRLLTGKGKPAFGTSQLSIGGPDANNPIPELDGVKLVEMPGIIQPQSFGAQGFAAPPDDFSLEMKRLYALGIDALRIGREMFSGATTLDMQGLTGKLRYDGSYPVIERTLVPAEYRNGVPVAI</sequence>
<keyword evidence="1" id="KW-0472">Membrane</keyword>
<proteinExistence type="predicted"/>
<dbReference type="Gene3D" id="3.40.50.2300">
    <property type="match status" value="2"/>
</dbReference>
<dbReference type="CDD" id="cd06339">
    <property type="entry name" value="PBP1_YraM_LppC_lipoprotein-like"/>
    <property type="match status" value="1"/>
</dbReference>
<dbReference type="PROSITE" id="PS51318">
    <property type="entry name" value="TAT"/>
    <property type="match status" value="1"/>
</dbReference>
<gene>
    <name evidence="2" type="ORF">EHV23_09585</name>
</gene>
<dbReference type="SUPFAM" id="SSF53822">
    <property type="entry name" value="Periplasmic binding protein-like I"/>
    <property type="match status" value="1"/>
</dbReference>
<evidence type="ECO:0000313" key="3">
    <source>
        <dbReference type="Proteomes" id="UP000270261"/>
    </source>
</evidence>